<name>A0ABT9GB67_9GAMM</name>
<comment type="caution">
    <text evidence="2">The sequence shown here is derived from an EMBL/GenBank/DDBJ whole genome shotgun (WGS) entry which is preliminary data.</text>
</comment>
<dbReference type="InterPro" id="IPR050237">
    <property type="entry name" value="ATP-dep_AMP-bd_enzyme"/>
</dbReference>
<dbReference type="Gene3D" id="3.40.50.12780">
    <property type="entry name" value="N-terminal domain of ligase-like"/>
    <property type="match status" value="1"/>
</dbReference>
<feature type="domain" description="AMP-dependent synthetase/ligase" evidence="1">
    <location>
        <begin position="110"/>
        <end position="322"/>
    </location>
</feature>
<dbReference type="EMBL" id="JASGWX010000002">
    <property type="protein sequence ID" value="MDP4483098.1"/>
    <property type="molecule type" value="Genomic_DNA"/>
</dbReference>
<gene>
    <name evidence="2" type="ORF">QDH73_03470</name>
</gene>
<dbReference type="Proteomes" id="UP001242314">
    <property type="component" value="Unassembled WGS sequence"/>
</dbReference>
<protein>
    <submittedName>
        <fullName evidence="2">AMP-binding protein</fullName>
    </submittedName>
</protein>
<sequence>MFFLNLDRFNDNVAIISGSEEITYRELAKKINNNSALKLPFKSLVFIKASNDLETIVAYLSNLVAGNIIYLYDSNNKSVVNNLIDIYNPNYLFENGEYTTLHSDKLSLHSETVLLLSTSGSTGTPKFVRLTGSNIDSNAAAIADYLELRPSDRALLHLKLHYSFGLSILNSYMSVGASVVLTNTTAMDASFGKLINKHNITSFSGVPFIFQTLDKASFDLSQYPSLRQITQAGGKMFKDDVLRWSKESIKNEIEFFVMYGQTEAAPRISYLPPKYVEQHPDSIGVAIPNGEILLVDDKKNIIREPNVEGELVYRGPNVMQGYASSLDDLAKGKVVSELYTGDIAKFNELGLFTIVGRSSRFVKLFGIRINLDDLEEYFNTLGQDVICTGDDTKIIVAHTGVSNPNAAISKLSKKINIPETCFQNMQLKVMPILSNNKVDYKAIKSLAHKNNKNYFRIFKFIFTKSFWKDYFKELFTTLGFLDKSLTVKKLFFREFPDNTSETASFKELGGDSMTYVTISMELDEIIGFLPERWESLSIKDLIELESKGGEL</sequence>
<accession>A0ABT9GB67</accession>
<dbReference type="PANTHER" id="PTHR43767">
    <property type="entry name" value="LONG-CHAIN-FATTY-ACID--COA LIGASE"/>
    <property type="match status" value="1"/>
</dbReference>
<dbReference type="Pfam" id="PF00501">
    <property type="entry name" value="AMP-binding"/>
    <property type="match status" value="1"/>
</dbReference>
<reference evidence="2 3" key="1">
    <citation type="submission" date="2023-04" db="EMBL/GenBank/DDBJ databases">
        <title>Novel Pseudoalteromonas species isolated from Pacific coral.</title>
        <authorList>
            <person name="Videau P."/>
            <person name="Shlafstein M.D."/>
            <person name="Oline D.K."/>
            <person name="Strangman W.K."/>
            <person name="Hahnke R.L."/>
            <person name="Saw J.H."/>
            <person name="Ushijima B."/>
        </authorList>
    </citation>
    <scope>NUCLEOTIDE SEQUENCE [LARGE SCALE GENOMIC DNA]</scope>
    <source>
        <strain evidence="2 3">LMG 14908</strain>
    </source>
</reference>
<evidence type="ECO:0000313" key="2">
    <source>
        <dbReference type="EMBL" id="MDP4483098.1"/>
    </source>
</evidence>
<dbReference type="RefSeq" id="WP_039490021.1">
    <property type="nucleotide sequence ID" value="NZ_JASGWX010000002.1"/>
</dbReference>
<evidence type="ECO:0000259" key="1">
    <source>
        <dbReference type="Pfam" id="PF00501"/>
    </source>
</evidence>
<keyword evidence="3" id="KW-1185">Reference proteome</keyword>
<evidence type="ECO:0000313" key="3">
    <source>
        <dbReference type="Proteomes" id="UP001242314"/>
    </source>
</evidence>
<dbReference type="SUPFAM" id="SSF56801">
    <property type="entry name" value="Acetyl-CoA synthetase-like"/>
    <property type="match status" value="1"/>
</dbReference>
<dbReference type="PANTHER" id="PTHR43767:SF1">
    <property type="entry name" value="NONRIBOSOMAL PEPTIDE SYNTHASE PES1 (EUROFUNG)-RELATED"/>
    <property type="match status" value="1"/>
</dbReference>
<dbReference type="InterPro" id="IPR042099">
    <property type="entry name" value="ANL_N_sf"/>
</dbReference>
<organism evidence="2 3">
    <name type="scientific">Pseudoalteromonas distincta</name>
    <dbReference type="NCBI Taxonomy" id="77608"/>
    <lineage>
        <taxon>Bacteria</taxon>
        <taxon>Pseudomonadati</taxon>
        <taxon>Pseudomonadota</taxon>
        <taxon>Gammaproteobacteria</taxon>
        <taxon>Alteromonadales</taxon>
        <taxon>Pseudoalteromonadaceae</taxon>
        <taxon>Pseudoalteromonas</taxon>
    </lineage>
</organism>
<proteinExistence type="predicted"/>
<dbReference type="InterPro" id="IPR000873">
    <property type="entry name" value="AMP-dep_synth/lig_dom"/>
</dbReference>